<feature type="compositionally biased region" description="Basic and acidic residues" evidence="1">
    <location>
        <begin position="1"/>
        <end position="34"/>
    </location>
</feature>
<comment type="caution">
    <text evidence="2">The sequence shown here is derived from an EMBL/GenBank/DDBJ whole genome shotgun (WGS) entry which is preliminary data.</text>
</comment>
<proteinExistence type="predicted"/>
<organism evidence="2 3">
    <name type="scientific">Hoeflea ulvae</name>
    <dbReference type="NCBI Taxonomy" id="2983764"/>
    <lineage>
        <taxon>Bacteria</taxon>
        <taxon>Pseudomonadati</taxon>
        <taxon>Pseudomonadota</taxon>
        <taxon>Alphaproteobacteria</taxon>
        <taxon>Hyphomicrobiales</taxon>
        <taxon>Rhizobiaceae</taxon>
        <taxon>Hoeflea</taxon>
    </lineage>
</organism>
<dbReference type="Proteomes" id="UP001081283">
    <property type="component" value="Unassembled WGS sequence"/>
</dbReference>
<evidence type="ECO:0000313" key="3">
    <source>
        <dbReference type="Proteomes" id="UP001081283"/>
    </source>
</evidence>
<evidence type="ECO:0000313" key="2">
    <source>
        <dbReference type="EMBL" id="MCY0096931.1"/>
    </source>
</evidence>
<sequence>MQPQDKSIRERAYEIWESEGRPEGREAQHWEQARSELPADDLAQSVLSSAPLIGSKQQAADLADPPPDGKAEKAKAPKKRSARKTGVAPDKA</sequence>
<dbReference type="InterPro" id="IPR021327">
    <property type="entry name" value="DUF2934"/>
</dbReference>
<feature type="region of interest" description="Disordered" evidence="1">
    <location>
        <begin position="1"/>
        <end position="92"/>
    </location>
</feature>
<keyword evidence="3" id="KW-1185">Reference proteome</keyword>
<dbReference type="Pfam" id="PF11154">
    <property type="entry name" value="DUF2934"/>
    <property type="match status" value="1"/>
</dbReference>
<name>A0ABT3YLZ8_9HYPH</name>
<protein>
    <submittedName>
        <fullName evidence="2">DUF2934 domain-containing protein</fullName>
    </submittedName>
</protein>
<dbReference type="RefSeq" id="WP_267614765.1">
    <property type="nucleotide sequence ID" value="NZ_JAOVZQ010000001.1"/>
</dbReference>
<dbReference type="EMBL" id="JAOVZQ010000001">
    <property type="protein sequence ID" value="MCY0096931.1"/>
    <property type="molecule type" value="Genomic_DNA"/>
</dbReference>
<evidence type="ECO:0000256" key="1">
    <source>
        <dbReference type="SAM" id="MobiDB-lite"/>
    </source>
</evidence>
<accession>A0ABT3YLZ8</accession>
<reference evidence="2" key="1">
    <citation type="submission" date="2022-10" db="EMBL/GenBank/DDBJ databases">
        <title>Hoeflea sp. J2-29, isolated from marine algae.</title>
        <authorList>
            <person name="Kristyanto S."/>
            <person name="Kim J.M."/>
            <person name="Jeon C.O."/>
        </authorList>
    </citation>
    <scope>NUCLEOTIDE SEQUENCE</scope>
    <source>
        <strain evidence="2">J2-29</strain>
    </source>
</reference>
<gene>
    <name evidence="2" type="ORF">OEG82_23400</name>
</gene>